<gene>
    <name evidence="13" type="ORF">Pmani_037674</name>
</gene>
<evidence type="ECO:0000313" key="13">
    <source>
        <dbReference type="EMBL" id="KAK4289353.1"/>
    </source>
</evidence>
<evidence type="ECO:0000256" key="5">
    <source>
        <dbReference type="ARBA" id="ARBA00022676"/>
    </source>
</evidence>
<evidence type="ECO:0000256" key="4">
    <source>
        <dbReference type="ARBA" id="ARBA00012557"/>
    </source>
</evidence>
<dbReference type="PANTHER" id="PTHR23033:SF14">
    <property type="entry name" value="GLYCOPROTEIN-N-ACETYLGALACTOSAMINE 3-BETA-GALACTOSYLTRANSFERASE 1-RELATED"/>
    <property type="match status" value="1"/>
</dbReference>
<evidence type="ECO:0000256" key="1">
    <source>
        <dbReference type="ARBA" id="ARBA00004606"/>
    </source>
</evidence>
<dbReference type="Pfam" id="PF02434">
    <property type="entry name" value="Fringe"/>
    <property type="match status" value="1"/>
</dbReference>
<dbReference type="Proteomes" id="UP001292094">
    <property type="component" value="Unassembled WGS sequence"/>
</dbReference>
<evidence type="ECO:0000313" key="14">
    <source>
        <dbReference type="Proteomes" id="UP001292094"/>
    </source>
</evidence>
<keyword evidence="6" id="KW-0808">Transferase</keyword>
<keyword evidence="5" id="KW-0328">Glycosyltransferase</keyword>
<keyword evidence="11" id="KW-0472">Membrane</keyword>
<keyword evidence="9" id="KW-0735">Signal-anchor</keyword>
<dbReference type="PANTHER" id="PTHR23033">
    <property type="entry name" value="BETA1,3-GALACTOSYLTRANSFERASE"/>
    <property type="match status" value="1"/>
</dbReference>
<evidence type="ECO:0000256" key="10">
    <source>
        <dbReference type="ARBA" id="ARBA00022989"/>
    </source>
</evidence>
<dbReference type="AlphaFoldDB" id="A0AAE1TKX4"/>
<comment type="similarity">
    <text evidence="3">Belongs to the glycosyltransferase 31 family. Beta3-Gal-T subfamily.</text>
</comment>
<comment type="caution">
    <text evidence="13">The sequence shown here is derived from an EMBL/GenBank/DDBJ whole genome shotgun (WGS) entry which is preliminary data.</text>
</comment>
<evidence type="ECO:0000256" key="2">
    <source>
        <dbReference type="ARBA" id="ARBA00004922"/>
    </source>
</evidence>
<keyword evidence="7" id="KW-0812">Transmembrane</keyword>
<organism evidence="13 14">
    <name type="scientific">Petrolisthes manimaculis</name>
    <dbReference type="NCBI Taxonomy" id="1843537"/>
    <lineage>
        <taxon>Eukaryota</taxon>
        <taxon>Metazoa</taxon>
        <taxon>Ecdysozoa</taxon>
        <taxon>Arthropoda</taxon>
        <taxon>Crustacea</taxon>
        <taxon>Multicrustacea</taxon>
        <taxon>Malacostraca</taxon>
        <taxon>Eumalacostraca</taxon>
        <taxon>Eucarida</taxon>
        <taxon>Decapoda</taxon>
        <taxon>Pleocyemata</taxon>
        <taxon>Anomura</taxon>
        <taxon>Galatheoidea</taxon>
        <taxon>Porcellanidae</taxon>
        <taxon>Petrolisthes</taxon>
    </lineage>
</organism>
<accession>A0AAE1TKX4</accession>
<comment type="subcellular location">
    <subcellularLocation>
        <location evidence="1">Membrane</location>
        <topology evidence="1">Single-pass type II membrane protein</topology>
    </subcellularLocation>
</comment>
<evidence type="ECO:0000259" key="12">
    <source>
        <dbReference type="Pfam" id="PF02434"/>
    </source>
</evidence>
<evidence type="ECO:0000256" key="11">
    <source>
        <dbReference type="ARBA" id="ARBA00023136"/>
    </source>
</evidence>
<reference evidence="13" key="1">
    <citation type="submission" date="2023-11" db="EMBL/GenBank/DDBJ databases">
        <title>Genome assemblies of two species of porcelain crab, Petrolisthes cinctipes and Petrolisthes manimaculis (Anomura: Porcellanidae).</title>
        <authorList>
            <person name="Angst P."/>
        </authorList>
    </citation>
    <scope>NUCLEOTIDE SEQUENCE</scope>
    <source>
        <strain evidence="13">PB745_02</strain>
        <tissue evidence="13">Gill</tissue>
    </source>
</reference>
<evidence type="ECO:0000256" key="6">
    <source>
        <dbReference type="ARBA" id="ARBA00022679"/>
    </source>
</evidence>
<dbReference type="InterPro" id="IPR026050">
    <property type="entry name" value="C1GALT1/C1GALT1_chp1"/>
</dbReference>
<dbReference type="Gene3D" id="3.90.550.50">
    <property type="match status" value="1"/>
</dbReference>
<evidence type="ECO:0000256" key="9">
    <source>
        <dbReference type="ARBA" id="ARBA00022968"/>
    </source>
</evidence>
<keyword evidence="8" id="KW-0547">Nucleotide-binding</keyword>
<feature type="domain" description="Fringe-like glycosyltransferase" evidence="12">
    <location>
        <begin position="76"/>
        <end position="185"/>
    </location>
</feature>
<evidence type="ECO:0000256" key="8">
    <source>
        <dbReference type="ARBA" id="ARBA00022741"/>
    </source>
</evidence>
<dbReference type="EMBL" id="JAWZYT010005894">
    <property type="protein sequence ID" value="KAK4289353.1"/>
    <property type="molecule type" value="Genomic_DNA"/>
</dbReference>
<dbReference type="GO" id="GO:0016263">
    <property type="term" value="F:glycoprotein-N-acetylgalactosamine 3-beta-galactosyltransferase activity"/>
    <property type="evidence" value="ECO:0007669"/>
    <property type="project" value="UniProtKB-EC"/>
</dbReference>
<keyword evidence="10" id="KW-1133">Transmembrane helix</keyword>
<dbReference type="EC" id="2.4.1.122" evidence="4"/>
<keyword evidence="14" id="KW-1185">Reference proteome</keyword>
<evidence type="ECO:0000256" key="7">
    <source>
        <dbReference type="ARBA" id="ARBA00022692"/>
    </source>
</evidence>
<sequence length="275" mass="30926">MVVTAPGNIQARARHASNTWARTNSGEGERGACSKVYFLTSERDSRLENVIVSKYSSYVDLWGKVLDGFHSLDPNSSHWFMKADDDSYLVGHNLVALLSGLDAAKSHYIGLPLIYSPKNGQSIEFNSGGAGYVLSHSTLRLLQQQQRDTTTTNNNNIPECQYPGYTSYEDVNMGLCMKALGVTVRDTRDSLGRARFLPYSPRQLLNSNLEGQEEYAWLQTLSKYPFHFGPEYLSDEAISFHQIREPSDFYLIHFLSHHLQLLTSVDSKPFSSLIT</sequence>
<comment type="pathway">
    <text evidence="2">Protein modification; protein glycosylation.</text>
</comment>
<dbReference type="GO" id="GO:0000166">
    <property type="term" value="F:nucleotide binding"/>
    <property type="evidence" value="ECO:0007669"/>
    <property type="project" value="UniProtKB-KW"/>
</dbReference>
<evidence type="ECO:0000256" key="3">
    <source>
        <dbReference type="ARBA" id="ARBA00006462"/>
    </source>
</evidence>
<dbReference type="InterPro" id="IPR003378">
    <property type="entry name" value="Fringe-like_glycosylTrfase"/>
</dbReference>
<protein>
    <recommendedName>
        <fullName evidence="4">N-acetylgalactosaminide beta-1,3-galactosyltransferase</fullName>
        <ecNumber evidence="4">2.4.1.122</ecNumber>
    </recommendedName>
</protein>
<proteinExistence type="inferred from homology"/>
<name>A0AAE1TKX4_9EUCA</name>
<dbReference type="GO" id="GO:0016020">
    <property type="term" value="C:membrane"/>
    <property type="evidence" value="ECO:0007669"/>
    <property type="project" value="UniProtKB-SubCell"/>
</dbReference>